<dbReference type="EC" id="2.3.2.2" evidence="3"/>
<evidence type="ECO:0000256" key="1">
    <source>
        <dbReference type="PIRSR" id="PIRSR600101-1"/>
    </source>
</evidence>
<feature type="binding site" evidence="2">
    <location>
        <position position="415"/>
    </location>
    <ligand>
        <name>L-glutamate</name>
        <dbReference type="ChEBI" id="CHEBI:29985"/>
    </ligand>
</feature>
<evidence type="ECO:0000256" key="3">
    <source>
        <dbReference type="RuleBase" id="RU368068"/>
    </source>
</evidence>
<dbReference type="GO" id="GO:0103068">
    <property type="term" value="F:leukotriene C4 gamma-glutamyl transferase activity"/>
    <property type="evidence" value="ECO:0007669"/>
    <property type="project" value="UniProtKB-EC"/>
</dbReference>
<keyword evidence="3" id="KW-0808">Transferase</keyword>
<keyword evidence="3" id="KW-0012">Acyltransferase</keyword>
<feature type="binding site" evidence="2">
    <location>
        <position position="466"/>
    </location>
    <ligand>
        <name>L-glutamate</name>
        <dbReference type="ChEBI" id="CHEBI:29985"/>
    </ligand>
</feature>
<dbReference type="Gene3D" id="1.10.246.130">
    <property type="match status" value="1"/>
</dbReference>
<feature type="binding site" evidence="2">
    <location>
        <begin position="391"/>
        <end position="393"/>
    </location>
    <ligand>
        <name>L-glutamate</name>
        <dbReference type="ChEBI" id="CHEBI:29985"/>
    </ligand>
</feature>
<comment type="catalytic activity">
    <reaction evidence="3">
        <text>an S-substituted glutathione + H2O = an S-substituted L-cysteinylglycine + L-glutamate</text>
        <dbReference type="Rhea" id="RHEA:59468"/>
        <dbReference type="ChEBI" id="CHEBI:15377"/>
        <dbReference type="ChEBI" id="CHEBI:29985"/>
        <dbReference type="ChEBI" id="CHEBI:90779"/>
        <dbReference type="ChEBI" id="CHEBI:143103"/>
        <dbReference type="EC" id="3.4.19.13"/>
    </reaction>
</comment>
<dbReference type="EMBL" id="KZ613855">
    <property type="protein sequence ID" value="PMD55418.1"/>
    <property type="molecule type" value="Genomic_DNA"/>
</dbReference>
<evidence type="ECO:0000256" key="2">
    <source>
        <dbReference type="PIRSR" id="PIRSR600101-2"/>
    </source>
</evidence>
<dbReference type="PROSITE" id="PS51257">
    <property type="entry name" value="PROKAR_LIPOPROTEIN"/>
    <property type="match status" value="1"/>
</dbReference>
<evidence type="ECO:0000313" key="5">
    <source>
        <dbReference type="EMBL" id="PMD55418.1"/>
    </source>
</evidence>
<comment type="function">
    <text evidence="3">Cleaves the gamma-glutamyl peptide bond of glutathione and glutathione conjugates.</text>
</comment>
<keyword evidence="6" id="KW-1185">Reference proteome</keyword>
<feature type="active site" description="Nucleophile" evidence="1">
    <location>
        <position position="373"/>
    </location>
</feature>
<dbReference type="UniPathway" id="UPA00204"/>
<dbReference type="PRINTS" id="PR01210">
    <property type="entry name" value="GGTRANSPTASE"/>
</dbReference>
<comment type="catalytic activity">
    <reaction evidence="3">
        <text>an N-terminal (5-L-glutamyl)-[peptide] + an alpha-amino acid = 5-L-glutamyl amino acid + an N-terminal L-alpha-aminoacyl-[peptide]</text>
        <dbReference type="Rhea" id="RHEA:23904"/>
        <dbReference type="Rhea" id="RHEA-COMP:9780"/>
        <dbReference type="Rhea" id="RHEA-COMP:9795"/>
        <dbReference type="ChEBI" id="CHEBI:77644"/>
        <dbReference type="ChEBI" id="CHEBI:78597"/>
        <dbReference type="ChEBI" id="CHEBI:78599"/>
        <dbReference type="ChEBI" id="CHEBI:78608"/>
        <dbReference type="EC" id="2.3.2.2"/>
    </reaction>
</comment>
<dbReference type="OrthoDB" id="1081007at2759"/>
<dbReference type="GO" id="GO:0006751">
    <property type="term" value="P:glutathione catabolic process"/>
    <property type="evidence" value="ECO:0007669"/>
    <property type="project" value="UniProtKB-UniRule"/>
</dbReference>
<protein>
    <recommendedName>
        <fullName evidence="3">Glutathione hydrolase</fullName>
        <ecNumber evidence="3">2.3.2.2</ecNumber>
        <ecNumber evidence="3">3.4.19.13</ecNumber>
    </recommendedName>
    <alternativeName>
        <fullName evidence="3">Gamma-glutamyltransferase</fullName>
    </alternativeName>
    <alternativeName>
        <fullName evidence="3">Gamma-glutamyltranspeptidase</fullName>
    </alternativeName>
</protein>
<evidence type="ECO:0000256" key="4">
    <source>
        <dbReference type="SAM" id="SignalP"/>
    </source>
</evidence>
<evidence type="ECO:0000313" key="6">
    <source>
        <dbReference type="Proteomes" id="UP000235371"/>
    </source>
</evidence>
<dbReference type="SUPFAM" id="SSF56235">
    <property type="entry name" value="N-terminal nucleophile aminohydrolases (Ntn hydrolases)"/>
    <property type="match status" value="1"/>
</dbReference>
<dbReference type="InterPro" id="IPR043138">
    <property type="entry name" value="GGT_lsub"/>
</dbReference>
<dbReference type="PANTHER" id="PTHR11686">
    <property type="entry name" value="GAMMA GLUTAMYL TRANSPEPTIDASE"/>
    <property type="match status" value="1"/>
</dbReference>
<dbReference type="FunCoup" id="A0A2J6SXB0">
    <property type="interactions" value="197"/>
</dbReference>
<dbReference type="AlphaFoldDB" id="A0A2J6SXB0"/>
<gene>
    <name evidence="5" type="ORF">K444DRAFT_537817</name>
</gene>
<name>A0A2J6SXB0_9HELO</name>
<dbReference type="InterPro" id="IPR000101">
    <property type="entry name" value="GGT_peptidase"/>
</dbReference>
<dbReference type="RefSeq" id="XP_024732322.1">
    <property type="nucleotide sequence ID" value="XM_024875493.1"/>
</dbReference>
<dbReference type="STRING" id="1095630.A0A2J6SXB0"/>
<feature type="signal peptide" evidence="4">
    <location>
        <begin position="1"/>
        <end position="19"/>
    </location>
</feature>
<dbReference type="InterPro" id="IPR043137">
    <property type="entry name" value="GGT_ssub_C"/>
</dbReference>
<dbReference type="Gene3D" id="3.60.20.40">
    <property type="match status" value="1"/>
</dbReference>
<accession>A0A2J6SXB0</accession>
<keyword evidence="4" id="KW-0732">Signal</keyword>
<reference evidence="5 6" key="1">
    <citation type="submission" date="2016-04" db="EMBL/GenBank/DDBJ databases">
        <title>A degradative enzymes factory behind the ericoid mycorrhizal symbiosis.</title>
        <authorList>
            <consortium name="DOE Joint Genome Institute"/>
            <person name="Martino E."/>
            <person name="Morin E."/>
            <person name="Grelet G."/>
            <person name="Kuo A."/>
            <person name="Kohler A."/>
            <person name="Daghino S."/>
            <person name="Barry K."/>
            <person name="Choi C."/>
            <person name="Cichocki N."/>
            <person name="Clum A."/>
            <person name="Copeland A."/>
            <person name="Hainaut M."/>
            <person name="Haridas S."/>
            <person name="Labutti K."/>
            <person name="Lindquist E."/>
            <person name="Lipzen A."/>
            <person name="Khouja H.-R."/>
            <person name="Murat C."/>
            <person name="Ohm R."/>
            <person name="Olson A."/>
            <person name="Spatafora J."/>
            <person name="Veneault-Fourrey C."/>
            <person name="Henrissat B."/>
            <person name="Grigoriev I."/>
            <person name="Martin F."/>
            <person name="Perotto S."/>
        </authorList>
    </citation>
    <scope>NUCLEOTIDE SEQUENCE [LARGE SCALE GENOMIC DNA]</scope>
    <source>
        <strain evidence="5 6">E</strain>
    </source>
</reference>
<feature type="binding site" evidence="2">
    <location>
        <begin position="443"/>
        <end position="444"/>
    </location>
    <ligand>
        <name>L-glutamate</name>
        <dbReference type="ChEBI" id="CHEBI:29985"/>
    </ligand>
</feature>
<dbReference type="InParanoid" id="A0A2J6SXB0"/>
<feature type="chain" id="PRO_5014352338" description="Glutathione hydrolase" evidence="4">
    <location>
        <begin position="20"/>
        <end position="570"/>
    </location>
</feature>
<dbReference type="GeneID" id="36583573"/>
<organism evidence="5 6">
    <name type="scientific">Hyaloscypha bicolor E</name>
    <dbReference type="NCBI Taxonomy" id="1095630"/>
    <lineage>
        <taxon>Eukaryota</taxon>
        <taxon>Fungi</taxon>
        <taxon>Dikarya</taxon>
        <taxon>Ascomycota</taxon>
        <taxon>Pezizomycotina</taxon>
        <taxon>Leotiomycetes</taxon>
        <taxon>Helotiales</taxon>
        <taxon>Hyaloscyphaceae</taxon>
        <taxon>Hyaloscypha</taxon>
        <taxon>Hyaloscypha bicolor</taxon>
    </lineage>
</organism>
<dbReference type="Proteomes" id="UP000235371">
    <property type="component" value="Unassembled WGS sequence"/>
</dbReference>
<dbReference type="GO" id="GO:0005886">
    <property type="term" value="C:plasma membrane"/>
    <property type="evidence" value="ECO:0007669"/>
    <property type="project" value="TreeGrafter"/>
</dbReference>
<keyword evidence="3" id="KW-0378">Hydrolase</keyword>
<dbReference type="EC" id="3.4.19.13" evidence="3"/>
<comment type="pathway">
    <text evidence="3">Sulfur metabolism; glutathione metabolism.</text>
</comment>
<feature type="binding site" evidence="2">
    <location>
        <position position="89"/>
    </location>
    <ligand>
        <name>L-glutamate</name>
        <dbReference type="ChEBI" id="CHEBI:29985"/>
    </ligand>
</feature>
<dbReference type="InterPro" id="IPR029055">
    <property type="entry name" value="Ntn_hydrolases_N"/>
</dbReference>
<dbReference type="GO" id="GO:0036374">
    <property type="term" value="F:glutathione hydrolase activity"/>
    <property type="evidence" value="ECO:0007669"/>
    <property type="project" value="UniProtKB-UniRule"/>
</dbReference>
<comment type="catalytic activity">
    <reaction evidence="3">
        <text>glutathione + H2O = L-cysteinylglycine + L-glutamate</text>
        <dbReference type="Rhea" id="RHEA:28807"/>
        <dbReference type="ChEBI" id="CHEBI:15377"/>
        <dbReference type="ChEBI" id="CHEBI:29985"/>
        <dbReference type="ChEBI" id="CHEBI:57925"/>
        <dbReference type="ChEBI" id="CHEBI:61694"/>
        <dbReference type="EC" id="3.4.19.13"/>
    </reaction>
</comment>
<dbReference type="PANTHER" id="PTHR11686:SF62">
    <property type="entry name" value="GLUTATHIONE HYDROLASE"/>
    <property type="match status" value="1"/>
</dbReference>
<proteinExistence type="predicted"/>
<dbReference type="Pfam" id="PF01019">
    <property type="entry name" value="G_glu_transpept"/>
    <property type="match status" value="1"/>
</dbReference>
<sequence length="570" mass="62046">MLRFCKVLLLVLGVGYVWANNTNGAVACESALCTQIGIDTMKEGGNAADAMVATQICIGTVDMYDSGIGGGGFVLVRSKEGAYEFIDFRETAPAAAYEKMFTEETIKLSLRGGLAAAVPGELRGLKIMHEKYGQKPWKDLFKPSIKLAREGFKVTEALDSAMIASTDGRYAYLGYDYDFLTYDPEWAIDFAPNGTRVGLGDVMTRKRFADTLESIAEYGPDVFYTGAIANATIIALQRANGTMTLSDLKNYTILNRPISNITYRGFKVFSGSAPSSGAVLCSILKIVEGYDMRTPSALNLSTHYLDEAMKFGYGQRTLLGDPTFLPNLTAYQLEMYSENTAEECRSKIEDYGVLQTMDYEPPGQLFDVPDHGTTAVVSADKSGLTIALTSTVNFYFGNTMMVPETGVILNNQMNDFSIFNTSNAFGVRDSPSNYIAPLKRPLSSIAPVIVEFPNGTVYIVHACAGGSRITTEISQHLWHILDQNLTSAEALASPRMHDQLYPPQVEFEWADPAHGLVGYNNQTTAFMKSIGANITFVGFSSAGQAIRRLSNGTFEAAAEPRQLASGGYAF</sequence>